<name>A0A9D4BPG1_DREPO</name>
<organism evidence="1 2">
    <name type="scientific">Dreissena polymorpha</name>
    <name type="common">Zebra mussel</name>
    <name type="synonym">Mytilus polymorpha</name>
    <dbReference type="NCBI Taxonomy" id="45954"/>
    <lineage>
        <taxon>Eukaryota</taxon>
        <taxon>Metazoa</taxon>
        <taxon>Spiralia</taxon>
        <taxon>Lophotrochozoa</taxon>
        <taxon>Mollusca</taxon>
        <taxon>Bivalvia</taxon>
        <taxon>Autobranchia</taxon>
        <taxon>Heteroconchia</taxon>
        <taxon>Euheterodonta</taxon>
        <taxon>Imparidentia</taxon>
        <taxon>Neoheterodontei</taxon>
        <taxon>Myida</taxon>
        <taxon>Dreissenoidea</taxon>
        <taxon>Dreissenidae</taxon>
        <taxon>Dreissena</taxon>
    </lineage>
</organism>
<dbReference type="AlphaFoldDB" id="A0A9D4BPG1"/>
<keyword evidence="2" id="KW-1185">Reference proteome</keyword>
<gene>
    <name evidence="1" type="ORF">DPMN_075481</name>
</gene>
<dbReference type="Proteomes" id="UP000828390">
    <property type="component" value="Unassembled WGS sequence"/>
</dbReference>
<comment type="caution">
    <text evidence="1">The sequence shown here is derived from an EMBL/GenBank/DDBJ whole genome shotgun (WGS) entry which is preliminary data.</text>
</comment>
<evidence type="ECO:0000313" key="2">
    <source>
        <dbReference type="Proteomes" id="UP000828390"/>
    </source>
</evidence>
<protein>
    <submittedName>
        <fullName evidence="1">Uncharacterized protein</fullName>
    </submittedName>
</protein>
<reference evidence="1" key="2">
    <citation type="submission" date="2020-11" db="EMBL/GenBank/DDBJ databases">
        <authorList>
            <person name="McCartney M.A."/>
            <person name="Auch B."/>
            <person name="Kono T."/>
            <person name="Mallez S."/>
            <person name="Becker A."/>
            <person name="Gohl D.M."/>
            <person name="Silverstein K.A.T."/>
            <person name="Koren S."/>
            <person name="Bechman K.B."/>
            <person name="Herman A."/>
            <person name="Abrahante J.E."/>
            <person name="Garbe J."/>
        </authorList>
    </citation>
    <scope>NUCLEOTIDE SEQUENCE</scope>
    <source>
        <strain evidence="1">Duluth1</strain>
        <tissue evidence="1">Whole animal</tissue>
    </source>
</reference>
<accession>A0A9D4BPG1</accession>
<dbReference type="EMBL" id="JAIWYP010000015">
    <property type="protein sequence ID" value="KAH3700502.1"/>
    <property type="molecule type" value="Genomic_DNA"/>
</dbReference>
<reference evidence="1" key="1">
    <citation type="journal article" date="2019" name="bioRxiv">
        <title>The Genome of the Zebra Mussel, Dreissena polymorpha: A Resource for Invasive Species Research.</title>
        <authorList>
            <person name="McCartney M.A."/>
            <person name="Auch B."/>
            <person name="Kono T."/>
            <person name="Mallez S."/>
            <person name="Zhang Y."/>
            <person name="Obille A."/>
            <person name="Becker A."/>
            <person name="Abrahante J.E."/>
            <person name="Garbe J."/>
            <person name="Badalamenti J.P."/>
            <person name="Herman A."/>
            <person name="Mangelson H."/>
            <person name="Liachko I."/>
            <person name="Sullivan S."/>
            <person name="Sone E.D."/>
            <person name="Koren S."/>
            <person name="Silverstein K.A.T."/>
            <person name="Beckman K.B."/>
            <person name="Gohl D.M."/>
        </authorList>
    </citation>
    <scope>NUCLEOTIDE SEQUENCE</scope>
    <source>
        <strain evidence="1">Duluth1</strain>
        <tissue evidence="1">Whole animal</tissue>
    </source>
</reference>
<evidence type="ECO:0000313" key="1">
    <source>
        <dbReference type="EMBL" id="KAH3700502.1"/>
    </source>
</evidence>
<sequence>MHQSIHSALDEIETSTLNEAKQTLSSLRADLKTGVDTYIKHYPELKLLQEALQYSSDKKNMKLCFIATRKSMGKLLEVESYLNQNYVKLEHSVFKQSMRDTENYFSKLSGLWAWVQSREAVTYTSNSDFVQYLFRLSTLGRNEIYVAGKYEHNAVDDKQVSTAVFWIFRDM</sequence>
<proteinExistence type="predicted"/>